<reference evidence="1" key="1">
    <citation type="journal article" date="2015" name="Nature">
        <title>Complex archaea that bridge the gap between prokaryotes and eukaryotes.</title>
        <authorList>
            <person name="Spang A."/>
            <person name="Saw J.H."/>
            <person name="Jorgensen S.L."/>
            <person name="Zaremba-Niedzwiedzka K."/>
            <person name="Martijn J."/>
            <person name="Lind A.E."/>
            <person name="van Eijk R."/>
            <person name="Schleper C."/>
            <person name="Guy L."/>
            <person name="Ettema T.J."/>
        </authorList>
    </citation>
    <scope>NUCLEOTIDE SEQUENCE</scope>
</reference>
<evidence type="ECO:0008006" key="2">
    <source>
        <dbReference type="Google" id="ProtNLM"/>
    </source>
</evidence>
<dbReference type="AlphaFoldDB" id="A0A0F9GM50"/>
<gene>
    <name evidence="1" type="ORF">LCGC14_2167050</name>
</gene>
<accession>A0A0F9GM50</accession>
<proteinExistence type="predicted"/>
<evidence type="ECO:0000313" key="1">
    <source>
        <dbReference type="EMBL" id="KKL64237.1"/>
    </source>
</evidence>
<sequence length="77" mass="8936">MGDRKDFSQTELLKYLGQFTVNRARCEKCGITALDKKLSLHHRDGNPENDSYKNIAIYCDDHHNIIEGLDKKKSELR</sequence>
<protein>
    <recommendedName>
        <fullName evidence="2">HNH nuclease domain-containing protein</fullName>
    </recommendedName>
</protein>
<organism evidence="1">
    <name type="scientific">marine sediment metagenome</name>
    <dbReference type="NCBI Taxonomy" id="412755"/>
    <lineage>
        <taxon>unclassified sequences</taxon>
        <taxon>metagenomes</taxon>
        <taxon>ecological metagenomes</taxon>
    </lineage>
</organism>
<name>A0A0F9GM50_9ZZZZ</name>
<dbReference type="EMBL" id="LAZR01027905">
    <property type="protein sequence ID" value="KKL64237.1"/>
    <property type="molecule type" value="Genomic_DNA"/>
</dbReference>
<comment type="caution">
    <text evidence="1">The sequence shown here is derived from an EMBL/GenBank/DDBJ whole genome shotgun (WGS) entry which is preliminary data.</text>
</comment>